<organism evidence="1 2">
    <name type="scientific">Methanofollis liminatans DSM 4140</name>
    <dbReference type="NCBI Taxonomy" id="28892"/>
    <lineage>
        <taxon>Archaea</taxon>
        <taxon>Methanobacteriati</taxon>
        <taxon>Methanobacteriota</taxon>
        <taxon>Stenosarchaea group</taxon>
        <taxon>Methanomicrobia</taxon>
        <taxon>Methanomicrobiales</taxon>
        <taxon>Methanomicrobiaceae</taxon>
        <taxon>Methanofollis</taxon>
    </lineage>
</organism>
<reference evidence="1 2" key="1">
    <citation type="submission" date="2011-08" db="EMBL/GenBank/DDBJ databases">
        <title>The complete genome of Methanofollis liminatans DSM 4140.</title>
        <authorList>
            <consortium name="US DOE Joint Genome Institute (JGI-PGF)"/>
            <person name="Lucas S."/>
            <person name="Han J."/>
            <person name="Lapidus A."/>
            <person name="Bruce D."/>
            <person name="Goodwin L."/>
            <person name="Pitluck S."/>
            <person name="Peters L."/>
            <person name="Kyrpides N."/>
            <person name="Mavromatis K."/>
            <person name="Ivanova N."/>
            <person name="Mikhailova N."/>
            <person name="Lu M."/>
            <person name="Detter J.C."/>
            <person name="Tapia R."/>
            <person name="Han C."/>
            <person name="Land M."/>
            <person name="Hauser L."/>
            <person name="Markowitz V."/>
            <person name="Cheng J.-F."/>
            <person name="Hugenholtz P."/>
            <person name="Woyke T."/>
            <person name="Wu D."/>
            <person name="Spring S."/>
            <person name="Schuler E."/>
            <person name="Brambilla E."/>
            <person name="Klenk H.-P."/>
            <person name="Eisen J.A."/>
        </authorList>
    </citation>
    <scope>NUCLEOTIDE SEQUENCE [LARGE SCALE GENOMIC DNA]</scope>
    <source>
        <strain evidence="1 2">DSM 4140</strain>
    </source>
</reference>
<dbReference type="AlphaFoldDB" id="J1AT84"/>
<sequence>MNGAEYCSIRDNHRDYGDSNHIFRDEGPYPRKIYFFQKAANRPDHEGDDCLIRDEIAVDPKIHTLIEFFESRALGERRAFDEVRPRIAGVKKWILEILSDPGYHRESRIEDLIDAFRSHLSTTSRAKDRNIVGVLLLNNTILLVHCKKAPSLVETPEGIITAQQILSSENVLRAVIIKNIDAKLFFSAYEKSARWSMGHARFWGIDPHQVTWDQIGEISLTVEIEGFAVPVQVPLEPRDLDELIRTGRIAAGGEIVMGETRGTITKGRIFRTEMGFREFYDDYIARKEDLQEHRRTFGELIQTHYAPKLSERFDLIPRTYKYEDDREALFENTPEGKRAIIHKNHPGCRICYVTERLPRIRPSPGMTDEIYQSIFESKPLALWHAGEETAGDPIVIGSLSVKNHLTMPDGAGAYGATLLDLCRASRNRNTRSILQMLLCEYWRYHLECGHFGSVFGHLIDQIKHRGIEGRFEQEDALEFRSKGFMIQKPSTYAIEEIVPAITRQIRGGVLRRYGIIYGVENDGCIAPLRAVNGDQITLIEEIVNDRIRRERLHAAVHRVPVQGGALVAVLVFPDLKKVN</sequence>
<dbReference type="STRING" id="28892.Metli_2370"/>
<dbReference type="EMBL" id="CM001555">
    <property type="protein sequence ID" value="EJG08308.1"/>
    <property type="molecule type" value="Genomic_DNA"/>
</dbReference>
<name>J1AT84_9EURY</name>
<protein>
    <submittedName>
        <fullName evidence="1">Uncharacterized protein</fullName>
    </submittedName>
</protein>
<gene>
    <name evidence="1" type="ORF">Metli_2370</name>
</gene>
<dbReference type="Proteomes" id="UP000005095">
    <property type="component" value="Chromosome"/>
</dbReference>
<evidence type="ECO:0000313" key="2">
    <source>
        <dbReference type="Proteomes" id="UP000005095"/>
    </source>
</evidence>
<proteinExistence type="predicted"/>
<evidence type="ECO:0000313" key="1">
    <source>
        <dbReference type="EMBL" id="EJG08308.1"/>
    </source>
</evidence>
<accession>J1AT84</accession>
<keyword evidence="2" id="KW-1185">Reference proteome</keyword>
<dbReference type="HOGENOM" id="CLU_470626_0_0_2"/>